<name>A0A8T2Q2K4_CERRI</name>
<proteinExistence type="predicted"/>
<comment type="caution">
    <text evidence="2">The sequence shown here is derived from an EMBL/GenBank/DDBJ whole genome shotgun (WGS) entry which is preliminary data.</text>
</comment>
<dbReference type="Proteomes" id="UP000825935">
    <property type="component" value="Chromosome 38"/>
</dbReference>
<reference evidence="2" key="1">
    <citation type="submission" date="2021-08" db="EMBL/GenBank/DDBJ databases">
        <title>WGS assembly of Ceratopteris richardii.</title>
        <authorList>
            <person name="Marchant D.B."/>
            <person name="Chen G."/>
            <person name="Jenkins J."/>
            <person name="Shu S."/>
            <person name="Leebens-Mack J."/>
            <person name="Grimwood J."/>
            <person name="Schmutz J."/>
            <person name="Soltis P."/>
            <person name="Soltis D."/>
            <person name="Chen Z.-H."/>
        </authorList>
    </citation>
    <scope>NUCLEOTIDE SEQUENCE</scope>
    <source>
        <strain evidence="2">Whitten #5841</strain>
        <tissue evidence="2">Leaf</tissue>
    </source>
</reference>
<keyword evidence="1" id="KW-0732">Signal</keyword>
<evidence type="ECO:0000313" key="2">
    <source>
        <dbReference type="EMBL" id="KAH7277899.1"/>
    </source>
</evidence>
<dbReference type="EMBL" id="CM035443">
    <property type="protein sequence ID" value="KAH7277899.1"/>
    <property type="molecule type" value="Genomic_DNA"/>
</dbReference>
<protein>
    <submittedName>
        <fullName evidence="2">Uncharacterized protein</fullName>
    </submittedName>
</protein>
<accession>A0A8T2Q2K4</accession>
<evidence type="ECO:0000313" key="3">
    <source>
        <dbReference type="Proteomes" id="UP000825935"/>
    </source>
</evidence>
<dbReference type="AlphaFoldDB" id="A0A8T2Q2K4"/>
<sequence length="45" mass="5202">MVMLSLLIFSLRPGLTMPHHQKCLKLKLVICPCLTNMQYINFVVL</sequence>
<gene>
    <name evidence="2" type="ORF">KP509_38G014300</name>
</gene>
<feature type="signal peptide" evidence="1">
    <location>
        <begin position="1"/>
        <end position="18"/>
    </location>
</feature>
<evidence type="ECO:0000256" key="1">
    <source>
        <dbReference type="SAM" id="SignalP"/>
    </source>
</evidence>
<organism evidence="2 3">
    <name type="scientific">Ceratopteris richardii</name>
    <name type="common">Triangle waterfern</name>
    <dbReference type="NCBI Taxonomy" id="49495"/>
    <lineage>
        <taxon>Eukaryota</taxon>
        <taxon>Viridiplantae</taxon>
        <taxon>Streptophyta</taxon>
        <taxon>Embryophyta</taxon>
        <taxon>Tracheophyta</taxon>
        <taxon>Polypodiopsida</taxon>
        <taxon>Polypodiidae</taxon>
        <taxon>Polypodiales</taxon>
        <taxon>Pteridineae</taxon>
        <taxon>Pteridaceae</taxon>
        <taxon>Parkerioideae</taxon>
        <taxon>Ceratopteris</taxon>
    </lineage>
</organism>
<keyword evidence="3" id="KW-1185">Reference proteome</keyword>
<feature type="chain" id="PRO_5035864342" evidence="1">
    <location>
        <begin position="19"/>
        <end position="45"/>
    </location>
</feature>